<keyword evidence="3" id="KW-0547">Nucleotide-binding</keyword>
<protein>
    <recommendedName>
        <fullName evidence="2 7">Histidine--tRNA ligase</fullName>
        <ecNumber evidence="2 7">6.1.1.21</ecNumber>
    </recommendedName>
</protein>
<keyword evidence="4" id="KW-0067">ATP-binding</keyword>
<dbReference type="EC" id="6.1.1.21" evidence="2 7"/>
<dbReference type="Pfam" id="PF13393">
    <property type="entry name" value="tRNA-synt_His"/>
    <property type="match status" value="1"/>
</dbReference>
<evidence type="ECO:0000313" key="10">
    <source>
        <dbReference type="Proteomes" id="UP000779049"/>
    </source>
</evidence>
<dbReference type="NCBIfam" id="TIGR00442">
    <property type="entry name" value="hisS"/>
    <property type="match status" value="1"/>
</dbReference>
<comment type="caution">
    <text evidence="9">The sequence shown here is derived from an EMBL/GenBank/DDBJ whole genome shotgun (WGS) entry which is preliminary data.</text>
</comment>
<accession>A0ABS7L415</accession>
<gene>
    <name evidence="9" type="primary">hisS</name>
    <name evidence="9" type="ORF">FLB61_01485</name>
</gene>
<dbReference type="PROSITE" id="PS50862">
    <property type="entry name" value="AA_TRNA_LIGASE_II"/>
    <property type="match status" value="1"/>
</dbReference>
<dbReference type="Proteomes" id="UP000779049">
    <property type="component" value="Unassembled WGS sequence"/>
</dbReference>
<evidence type="ECO:0000256" key="2">
    <source>
        <dbReference type="ARBA" id="ARBA00012815"/>
    </source>
</evidence>
<dbReference type="InterPro" id="IPR045864">
    <property type="entry name" value="aa-tRNA-synth_II/BPL/LPL"/>
</dbReference>
<keyword evidence="5" id="KW-0648">Protein biosynthesis</keyword>
<dbReference type="SUPFAM" id="SSF55681">
    <property type="entry name" value="Class II aaRS and biotin synthetases"/>
    <property type="match status" value="1"/>
</dbReference>
<dbReference type="Gene3D" id="3.30.930.10">
    <property type="entry name" value="Bira Bifunctional Protein, Domain 2"/>
    <property type="match status" value="1"/>
</dbReference>
<keyword evidence="9" id="KW-0436">Ligase</keyword>
<reference evidence="9 10" key="1">
    <citation type="journal article" date="2020" name="New Microbes New Infect">
        <title>Sellimonas caecigallum sp. nov., description and genome sequence of a new member of the Sellimonas genus isolated from the cecum of feral chicken.</title>
        <authorList>
            <person name="Wongkuna S."/>
            <person name="Ghimire S."/>
            <person name="Antony L."/>
            <person name="Chankhamhaengdecha S."/>
            <person name="Janvilisri T."/>
            <person name="Scaria J."/>
        </authorList>
    </citation>
    <scope>NUCLEOTIDE SEQUENCE [LARGE SCALE GENOMIC DNA]</scope>
    <source>
        <strain evidence="9 10">SW451</strain>
    </source>
</reference>
<evidence type="ECO:0000256" key="4">
    <source>
        <dbReference type="ARBA" id="ARBA00022840"/>
    </source>
</evidence>
<evidence type="ECO:0000256" key="7">
    <source>
        <dbReference type="NCBIfam" id="TIGR00442"/>
    </source>
</evidence>
<evidence type="ECO:0000256" key="6">
    <source>
        <dbReference type="ARBA" id="ARBA00047639"/>
    </source>
</evidence>
<dbReference type="InterPro" id="IPR006195">
    <property type="entry name" value="aa-tRNA-synth_II"/>
</dbReference>
<dbReference type="InterPro" id="IPR004516">
    <property type="entry name" value="HisRS/HisZ"/>
</dbReference>
<comment type="catalytic activity">
    <reaction evidence="6">
        <text>tRNA(His) + L-histidine + ATP = L-histidyl-tRNA(His) + AMP + diphosphate + H(+)</text>
        <dbReference type="Rhea" id="RHEA:17313"/>
        <dbReference type="Rhea" id="RHEA-COMP:9665"/>
        <dbReference type="Rhea" id="RHEA-COMP:9689"/>
        <dbReference type="ChEBI" id="CHEBI:15378"/>
        <dbReference type="ChEBI" id="CHEBI:30616"/>
        <dbReference type="ChEBI" id="CHEBI:33019"/>
        <dbReference type="ChEBI" id="CHEBI:57595"/>
        <dbReference type="ChEBI" id="CHEBI:78442"/>
        <dbReference type="ChEBI" id="CHEBI:78527"/>
        <dbReference type="ChEBI" id="CHEBI:456215"/>
        <dbReference type="EC" id="6.1.1.21"/>
    </reaction>
</comment>
<sequence length="422" mass="47918">MALKKKPVTGMKDMLPREMEIRDYVIQMIKDTYRTFGFSSMETPCVEHIENLLSKQGGENEQLIFKILKRGAKLNLETASCEADLVDGGLRYDLTLPLSRYYANHANELPSPFKALQIGNVWRADRPQRGRFRQFMQCDIDILGEASNLAEIELILATSTLLGKLDFKNFTIRINDRRILKAMAAYSGFPEDSYDEVFIILDKMDKIGLEGVETELKEAGYGQEKVDKYLELFKEVTNDLAGIRYLKEKLGSFLDQEVADGLSMIISSVEETKEAEFKMSFDPTLVRGMSYYTGTIFEISMDEFGGSVGGGGRYDKMIGKFTGQETPACGFSIGFERIVMLLLESGYQVPTQKEKKAFLIEKGMPEQGIVKILALAKEEREQGKQVMIANMKKNKKFQKEQLAQEGYTDVKECFVREFLPEE</sequence>
<evidence type="ECO:0000259" key="8">
    <source>
        <dbReference type="PROSITE" id="PS50862"/>
    </source>
</evidence>
<comment type="similarity">
    <text evidence="1">Belongs to the class-II aminoacyl-tRNA synthetase family.</text>
</comment>
<dbReference type="InterPro" id="IPR041715">
    <property type="entry name" value="HisRS-like_core"/>
</dbReference>
<dbReference type="PANTHER" id="PTHR11476:SF7">
    <property type="entry name" value="HISTIDINE--TRNA LIGASE"/>
    <property type="match status" value="1"/>
</dbReference>
<dbReference type="RefSeq" id="WP_087200221.1">
    <property type="nucleotide sequence ID" value="NZ_CP173660.1"/>
</dbReference>
<evidence type="ECO:0000256" key="3">
    <source>
        <dbReference type="ARBA" id="ARBA00022741"/>
    </source>
</evidence>
<dbReference type="PIRSF" id="PIRSF001549">
    <property type="entry name" value="His-tRNA_synth"/>
    <property type="match status" value="1"/>
</dbReference>
<organism evidence="9 10">
    <name type="scientific">Sellimonas caecigallum</name>
    <dbReference type="NCBI Taxonomy" id="2592333"/>
    <lineage>
        <taxon>Bacteria</taxon>
        <taxon>Bacillati</taxon>
        <taxon>Bacillota</taxon>
        <taxon>Clostridia</taxon>
        <taxon>Lachnospirales</taxon>
        <taxon>Lachnospiraceae</taxon>
        <taxon>Sellimonas</taxon>
    </lineage>
</organism>
<dbReference type="InterPro" id="IPR015807">
    <property type="entry name" value="His-tRNA-ligase"/>
</dbReference>
<dbReference type="PANTHER" id="PTHR11476">
    <property type="entry name" value="HISTIDYL-TRNA SYNTHETASE"/>
    <property type="match status" value="1"/>
</dbReference>
<evidence type="ECO:0000256" key="5">
    <source>
        <dbReference type="ARBA" id="ARBA00022917"/>
    </source>
</evidence>
<dbReference type="EMBL" id="VIRV01000001">
    <property type="protein sequence ID" value="MBY0757783.1"/>
    <property type="molecule type" value="Genomic_DNA"/>
</dbReference>
<proteinExistence type="inferred from homology"/>
<dbReference type="GO" id="GO:0004821">
    <property type="term" value="F:histidine-tRNA ligase activity"/>
    <property type="evidence" value="ECO:0007669"/>
    <property type="project" value="UniProtKB-EC"/>
</dbReference>
<evidence type="ECO:0000256" key="1">
    <source>
        <dbReference type="ARBA" id="ARBA00008226"/>
    </source>
</evidence>
<feature type="domain" description="Aminoacyl-transfer RNA synthetases class-II family profile" evidence="8">
    <location>
        <begin position="10"/>
        <end position="350"/>
    </location>
</feature>
<name>A0ABS7L415_9FIRM</name>
<keyword evidence="10" id="KW-1185">Reference proteome</keyword>
<dbReference type="CDD" id="cd00773">
    <property type="entry name" value="HisRS-like_core"/>
    <property type="match status" value="1"/>
</dbReference>
<evidence type="ECO:0000313" key="9">
    <source>
        <dbReference type="EMBL" id="MBY0757783.1"/>
    </source>
</evidence>